<reference evidence="1 2" key="2">
    <citation type="journal article" date="2021" name="Microorganisms">
        <title>The Ever-Expanding Pseudomonas Genus: Description of 43 New Species and Partition of the Pseudomonas putida Group.</title>
        <authorList>
            <person name="Girard L."/>
            <person name="Lood C."/>
            <person name="Hofte M."/>
            <person name="Vandamme P."/>
            <person name="Rokni-Zadeh H."/>
            <person name="van Noort V."/>
            <person name="Lavigne R."/>
            <person name="De Mot R."/>
        </authorList>
    </citation>
    <scope>NUCLEOTIDE SEQUENCE [LARGE SCALE GENOMIC DNA]</scope>
    <source>
        <strain evidence="1 2">RW9S1A</strain>
    </source>
</reference>
<dbReference type="KEGG" id="pxn:HU772_022585"/>
<name>A0A9E6TW84_9PSED</name>
<dbReference type="EMBL" id="CP077095">
    <property type="protein sequence ID" value="QXI38078.1"/>
    <property type="molecule type" value="Genomic_DNA"/>
</dbReference>
<reference evidence="1 2" key="1">
    <citation type="journal article" date="2020" name="Microorganisms">
        <title>Reliable Identification of Environmental Pseudomonas Isolates Using the rpoD Gene.</title>
        <authorList>
            <consortium name="The Broad Institute Genome Sequencing Platform"/>
            <person name="Girard L."/>
            <person name="Lood C."/>
            <person name="Rokni-Zadeh H."/>
            <person name="van Noort V."/>
            <person name="Lavigne R."/>
            <person name="De Mot R."/>
        </authorList>
    </citation>
    <scope>NUCLEOTIDE SEQUENCE [LARGE SCALE GENOMIC DNA]</scope>
    <source>
        <strain evidence="1 2">RW9S1A</strain>
    </source>
</reference>
<proteinExistence type="predicted"/>
<keyword evidence="2" id="KW-1185">Reference proteome</keyword>
<protein>
    <submittedName>
        <fullName evidence="1">Uncharacterized protein</fullName>
    </submittedName>
</protein>
<evidence type="ECO:0000313" key="1">
    <source>
        <dbReference type="EMBL" id="QXI38078.1"/>
    </source>
</evidence>
<gene>
    <name evidence="1" type="ORF">HU772_022585</name>
</gene>
<accession>A0A9E6TW84</accession>
<dbReference type="Proteomes" id="UP000633418">
    <property type="component" value="Chromosome"/>
</dbReference>
<dbReference type="AlphaFoldDB" id="A0A9E6TW84"/>
<organism evidence="1 2">
    <name type="scientific">Pseudomonas xantholysinigenes</name>
    <dbReference type="NCBI Taxonomy" id="2745490"/>
    <lineage>
        <taxon>Bacteria</taxon>
        <taxon>Pseudomonadati</taxon>
        <taxon>Pseudomonadota</taxon>
        <taxon>Gammaproteobacteria</taxon>
        <taxon>Pseudomonadales</taxon>
        <taxon>Pseudomonadaceae</taxon>
        <taxon>Pseudomonas</taxon>
    </lineage>
</organism>
<dbReference type="RefSeq" id="WP_186656241.1">
    <property type="nucleotide sequence ID" value="NZ_CP077095.1"/>
</dbReference>
<evidence type="ECO:0000313" key="2">
    <source>
        <dbReference type="Proteomes" id="UP000633418"/>
    </source>
</evidence>
<sequence>MKRLIPRKEARKYRPGSFEKPFFAVSEVAGALFRPYDLPGLIELIHECGSSIQNCLREYPKNAILKKVSDADWLLVCSRPFSPFTPSGVEFWSEQPSLGKDRFVGGVREEPSEIGKSASQKIVDAGAGKWVLKEIDHDAFRNTLAIIANRSGTIANEGSVIFSEGKDWANTSRTLIHEWVRLSADEMHFESRSAIHRYGDLKKTAQKYVGSDDHWAITGQSWHWVPATPNVIFELRE</sequence>